<keyword evidence="3" id="KW-1185">Reference proteome</keyword>
<dbReference type="STRING" id="2004952.A0A2C5YPW4"/>
<organism evidence="2 3">
    <name type="scientific">Ophiocordyceps camponoti-rufipedis</name>
    <dbReference type="NCBI Taxonomy" id="2004952"/>
    <lineage>
        <taxon>Eukaryota</taxon>
        <taxon>Fungi</taxon>
        <taxon>Dikarya</taxon>
        <taxon>Ascomycota</taxon>
        <taxon>Pezizomycotina</taxon>
        <taxon>Sordariomycetes</taxon>
        <taxon>Hypocreomycetidae</taxon>
        <taxon>Hypocreales</taxon>
        <taxon>Ophiocordycipitaceae</taxon>
        <taxon>Ophiocordyceps</taxon>
    </lineage>
</organism>
<evidence type="ECO:0000256" key="1">
    <source>
        <dbReference type="SAM" id="MobiDB-lite"/>
    </source>
</evidence>
<reference evidence="2 3" key="1">
    <citation type="submission" date="2017-06" db="EMBL/GenBank/DDBJ databases">
        <title>Ant-infecting Ophiocordyceps genomes reveal a high diversity of potential behavioral manipulation genes and a possible major role for enterotoxins.</title>
        <authorList>
            <person name="De Bekker C."/>
            <person name="Evans H.C."/>
            <person name="Brachmann A."/>
            <person name="Hughes D.P."/>
        </authorList>
    </citation>
    <scope>NUCLEOTIDE SEQUENCE [LARGE SCALE GENOMIC DNA]</scope>
    <source>
        <strain evidence="2 3">Map16</strain>
    </source>
</reference>
<protein>
    <submittedName>
        <fullName evidence="2">Uncharacterized protein</fullName>
    </submittedName>
</protein>
<feature type="region of interest" description="Disordered" evidence="1">
    <location>
        <begin position="64"/>
        <end position="133"/>
    </location>
</feature>
<comment type="caution">
    <text evidence="2">The sequence shown here is derived from an EMBL/GenBank/DDBJ whole genome shotgun (WGS) entry which is preliminary data.</text>
</comment>
<dbReference type="EMBL" id="NJES01000777">
    <property type="protein sequence ID" value="PHH69362.1"/>
    <property type="molecule type" value="Genomic_DNA"/>
</dbReference>
<dbReference type="OrthoDB" id="284473at2759"/>
<proteinExistence type="predicted"/>
<feature type="compositionally biased region" description="Basic and acidic residues" evidence="1">
    <location>
        <begin position="110"/>
        <end position="121"/>
    </location>
</feature>
<evidence type="ECO:0000313" key="3">
    <source>
        <dbReference type="Proteomes" id="UP000226431"/>
    </source>
</evidence>
<evidence type="ECO:0000313" key="2">
    <source>
        <dbReference type="EMBL" id="PHH69362.1"/>
    </source>
</evidence>
<dbReference type="AlphaFoldDB" id="A0A2C5YPW4"/>
<gene>
    <name evidence="2" type="ORF">CDD80_6791</name>
</gene>
<feature type="compositionally biased region" description="Basic and acidic residues" evidence="1">
    <location>
        <begin position="65"/>
        <end position="74"/>
    </location>
</feature>
<sequence>MDAAAKTVQSLSQHILPERPHHLSYSPHWRYRDVGASRFEEWHNTRLQYMTLVSQADRGFLLTRSHYDMREEPPKPVPPPVDKKKKLSLTDYKNKKTARVASSASPPPDPKPDSHLRRPDPTGDAASQAALPATETIVAFA</sequence>
<dbReference type="Proteomes" id="UP000226431">
    <property type="component" value="Unassembled WGS sequence"/>
</dbReference>
<name>A0A2C5YPW4_9HYPO</name>
<accession>A0A2C5YPW4</accession>